<evidence type="ECO:0000256" key="8">
    <source>
        <dbReference type="ARBA" id="ARBA00023128"/>
    </source>
</evidence>
<accession>A0ABY7DFM4</accession>
<evidence type="ECO:0000313" key="10">
    <source>
        <dbReference type="EMBL" id="WAQ95708.1"/>
    </source>
</evidence>
<keyword evidence="9" id="KW-0472">Membrane</keyword>
<keyword evidence="6" id="KW-0999">Mitochondrion inner membrane</keyword>
<evidence type="ECO:0000256" key="3">
    <source>
        <dbReference type="ARBA" id="ARBA00014109"/>
    </source>
</evidence>
<reference evidence="10" key="1">
    <citation type="submission" date="2022-11" db="EMBL/GenBank/DDBJ databases">
        <title>Centuries of genome instability and evolution in soft-shell clam transmissible cancer (bioRxiv).</title>
        <authorList>
            <person name="Hart S.F.M."/>
            <person name="Yonemitsu M.A."/>
            <person name="Giersch R.M."/>
            <person name="Beal B.F."/>
            <person name="Arriagada G."/>
            <person name="Davis B.W."/>
            <person name="Ostrander E.A."/>
            <person name="Goff S.P."/>
            <person name="Metzger M.J."/>
        </authorList>
    </citation>
    <scope>NUCLEOTIDE SEQUENCE</scope>
    <source>
        <strain evidence="10">MELC-2E11</strain>
        <tissue evidence="10">Siphon/mantle</tissue>
    </source>
</reference>
<dbReference type="Proteomes" id="UP001164746">
    <property type="component" value="Chromosome 2"/>
</dbReference>
<evidence type="ECO:0000256" key="6">
    <source>
        <dbReference type="ARBA" id="ARBA00022792"/>
    </source>
</evidence>
<proteinExistence type="inferred from homology"/>
<dbReference type="PANTHER" id="PTHR13094:SF1">
    <property type="entry name" value="NADH DEHYDROGENASE [UBIQUINONE] 1 BETA SUBCOMPLEX SUBUNIT 10"/>
    <property type="match status" value="1"/>
</dbReference>
<evidence type="ECO:0000256" key="1">
    <source>
        <dbReference type="ARBA" id="ARBA00004443"/>
    </source>
</evidence>
<sequence>MADDEHETDPINSRLYEKQQFGTLEKFSSLIREKLVLPFRRAERPVYYHRKFARVPTVDQCRIDDEICKMEAGEQHKRDKMVDMCKVKILRKRLSECNWYWQENKFEKCSEQRDDGEIGRTQDVYENYMKQKHRMIWLRRRHEAGDTNAKYTD</sequence>
<dbReference type="InterPro" id="IPR039993">
    <property type="entry name" value="NDUFB10"/>
</dbReference>
<evidence type="ECO:0000256" key="9">
    <source>
        <dbReference type="ARBA" id="ARBA00023136"/>
    </source>
</evidence>
<evidence type="ECO:0000256" key="7">
    <source>
        <dbReference type="ARBA" id="ARBA00022982"/>
    </source>
</evidence>
<keyword evidence="11" id="KW-1185">Reference proteome</keyword>
<keyword evidence="5" id="KW-0679">Respiratory chain</keyword>
<keyword evidence="7" id="KW-0249">Electron transport</keyword>
<evidence type="ECO:0000256" key="4">
    <source>
        <dbReference type="ARBA" id="ARBA00022448"/>
    </source>
</evidence>
<keyword evidence="4" id="KW-0813">Transport</keyword>
<dbReference type="InterPro" id="IPR019377">
    <property type="entry name" value="NADH_UbQ_OxRdtase_su10"/>
</dbReference>
<name>A0ABY7DFM4_MYAAR</name>
<keyword evidence="8" id="KW-0496">Mitochondrion</keyword>
<dbReference type="Pfam" id="PF10249">
    <property type="entry name" value="NDUFB10"/>
    <property type="match status" value="1"/>
</dbReference>
<gene>
    <name evidence="10" type="ORF">MAR_028398</name>
</gene>
<evidence type="ECO:0000313" key="11">
    <source>
        <dbReference type="Proteomes" id="UP001164746"/>
    </source>
</evidence>
<comment type="similarity">
    <text evidence="2">Belongs to the complex I NDUFB10 subunit family.</text>
</comment>
<comment type="subcellular location">
    <subcellularLocation>
        <location evidence="1">Mitochondrion inner membrane</location>
        <topology evidence="1">Peripheral membrane protein</topology>
        <orientation evidence="1">Matrix side</orientation>
    </subcellularLocation>
</comment>
<dbReference type="EMBL" id="CP111013">
    <property type="protein sequence ID" value="WAQ95708.1"/>
    <property type="molecule type" value="Genomic_DNA"/>
</dbReference>
<dbReference type="PANTHER" id="PTHR13094">
    <property type="entry name" value="NADH-UBIQUINONE OXIDOREDUCTASE PDSW SUBUNIT"/>
    <property type="match status" value="1"/>
</dbReference>
<organism evidence="10 11">
    <name type="scientific">Mya arenaria</name>
    <name type="common">Soft-shell clam</name>
    <dbReference type="NCBI Taxonomy" id="6604"/>
    <lineage>
        <taxon>Eukaryota</taxon>
        <taxon>Metazoa</taxon>
        <taxon>Spiralia</taxon>
        <taxon>Lophotrochozoa</taxon>
        <taxon>Mollusca</taxon>
        <taxon>Bivalvia</taxon>
        <taxon>Autobranchia</taxon>
        <taxon>Heteroconchia</taxon>
        <taxon>Euheterodonta</taxon>
        <taxon>Imparidentia</taxon>
        <taxon>Neoheterodontei</taxon>
        <taxon>Myida</taxon>
        <taxon>Myoidea</taxon>
        <taxon>Myidae</taxon>
        <taxon>Mya</taxon>
    </lineage>
</organism>
<evidence type="ECO:0000256" key="5">
    <source>
        <dbReference type="ARBA" id="ARBA00022660"/>
    </source>
</evidence>
<evidence type="ECO:0000256" key="2">
    <source>
        <dbReference type="ARBA" id="ARBA00008317"/>
    </source>
</evidence>
<protein>
    <recommendedName>
        <fullName evidence="3">NADH dehydrogenase [ubiquinone] 1 beta subcomplex subunit 10</fullName>
    </recommendedName>
</protein>